<dbReference type="EMBL" id="JAYXHS010000001">
    <property type="protein sequence ID" value="MEC5385248.1"/>
    <property type="molecule type" value="Genomic_DNA"/>
</dbReference>
<dbReference type="Pfam" id="PF00534">
    <property type="entry name" value="Glycos_transf_1"/>
    <property type="match status" value="1"/>
</dbReference>
<dbReference type="Gene3D" id="3.40.50.2000">
    <property type="entry name" value="Glycogen Phosphorylase B"/>
    <property type="match status" value="2"/>
</dbReference>
<protein>
    <submittedName>
        <fullName evidence="3">Glycosyltransferase</fullName>
        <ecNumber evidence="3">2.4.-.-</ecNumber>
    </submittedName>
</protein>
<dbReference type="Proteomes" id="UP001331561">
    <property type="component" value="Unassembled WGS sequence"/>
</dbReference>
<proteinExistence type="predicted"/>
<accession>A0ABU6JZZ4</accession>
<feature type="domain" description="Glycosyl transferase family 1" evidence="1">
    <location>
        <begin position="240"/>
        <end position="391"/>
    </location>
</feature>
<evidence type="ECO:0000313" key="3">
    <source>
        <dbReference type="EMBL" id="MEC5385248.1"/>
    </source>
</evidence>
<dbReference type="EC" id="2.4.-.-" evidence="3"/>
<keyword evidence="3" id="KW-0328">Glycosyltransferase</keyword>
<evidence type="ECO:0000259" key="1">
    <source>
        <dbReference type="Pfam" id="PF00534"/>
    </source>
</evidence>
<dbReference type="GO" id="GO:0016757">
    <property type="term" value="F:glycosyltransferase activity"/>
    <property type="evidence" value="ECO:0007669"/>
    <property type="project" value="UniProtKB-KW"/>
</dbReference>
<dbReference type="Pfam" id="PF13439">
    <property type="entry name" value="Glyco_transf_4"/>
    <property type="match status" value="1"/>
</dbReference>
<dbReference type="CDD" id="cd03811">
    <property type="entry name" value="GT4_GT28_WabH-like"/>
    <property type="match status" value="1"/>
</dbReference>
<sequence length="436" mass="48565">MEFRRTALPEHAHGFSPARAGLAGERLPASVELRSPTGRTPCRRIGLLIDSLIGGGAERVVLNLAAAFHQLGHQVHVIVVRNEIQHTLPAGIPVHVLQQSAHSSGSKFIDKLVLAWRMRALVASLEKDGKPFDFFVSSAEDSDRLSAMAGLTNVYIRYRNSMVEYLHHKIGHKTGLKRLWREFKWRAHFQSVYGGRDIITVSDAMHDDIINGAGVQPRSLRTIYNPFDFDAIRREADAYTPDMAEPYVVYVARFNSRKRQDLLLDAYARSAARTTHKLVLIGDAYTASERDWLDKMKLRIAKLGLEHRVVLPGFQTNPYPWIRNAALFAMSSDSEGLPTVLIESLILGTPVVSTDCPTGPSEILTGPLARFLCPRDNAEALTSLIDQALLHYPAISEAQLSRFSARHSAQQYLAWCVARKAGAGQTVLRRSGWWSA</sequence>
<dbReference type="InterPro" id="IPR028098">
    <property type="entry name" value="Glyco_trans_4-like_N"/>
</dbReference>
<keyword evidence="3" id="KW-0808">Transferase</keyword>
<evidence type="ECO:0000313" key="4">
    <source>
        <dbReference type="Proteomes" id="UP001331561"/>
    </source>
</evidence>
<dbReference type="PANTHER" id="PTHR12526">
    <property type="entry name" value="GLYCOSYLTRANSFERASE"/>
    <property type="match status" value="1"/>
</dbReference>
<organism evidence="3 4">
    <name type="scientific">Uliginosibacterium silvisoli</name>
    <dbReference type="NCBI Taxonomy" id="3114758"/>
    <lineage>
        <taxon>Bacteria</taxon>
        <taxon>Pseudomonadati</taxon>
        <taxon>Pseudomonadota</taxon>
        <taxon>Betaproteobacteria</taxon>
        <taxon>Rhodocyclales</taxon>
        <taxon>Zoogloeaceae</taxon>
        <taxon>Uliginosibacterium</taxon>
    </lineage>
</organism>
<dbReference type="SUPFAM" id="SSF53756">
    <property type="entry name" value="UDP-Glycosyltransferase/glycogen phosphorylase"/>
    <property type="match status" value="1"/>
</dbReference>
<dbReference type="RefSeq" id="WP_327598208.1">
    <property type="nucleotide sequence ID" value="NZ_JAYXHS010000001.1"/>
</dbReference>
<gene>
    <name evidence="3" type="ORF">VVD49_05905</name>
</gene>
<evidence type="ECO:0000259" key="2">
    <source>
        <dbReference type="Pfam" id="PF13439"/>
    </source>
</evidence>
<comment type="caution">
    <text evidence="3">The sequence shown here is derived from an EMBL/GenBank/DDBJ whole genome shotgun (WGS) entry which is preliminary data.</text>
</comment>
<dbReference type="PANTHER" id="PTHR12526:SF638">
    <property type="entry name" value="SPORE COAT PROTEIN SA"/>
    <property type="match status" value="1"/>
</dbReference>
<name>A0ABU6JZZ4_9RHOO</name>
<keyword evidence="4" id="KW-1185">Reference proteome</keyword>
<feature type="domain" description="Glycosyltransferase subfamily 4-like N-terminal" evidence="2">
    <location>
        <begin position="55"/>
        <end position="230"/>
    </location>
</feature>
<dbReference type="InterPro" id="IPR001296">
    <property type="entry name" value="Glyco_trans_1"/>
</dbReference>
<reference evidence="3 4" key="1">
    <citation type="submission" date="2024-01" db="EMBL/GenBank/DDBJ databases">
        <title>Uliginosibacterium soil sp. nov.</title>
        <authorList>
            <person name="Lv Y."/>
        </authorList>
    </citation>
    <scope>NUCLEOTIDE SEQUENCE [LARGE SCALE GENOMIC DNA]</scope>
    <source>
        <strain evidence="3 4">H3</strain>
    </source>
</reference>